<keyword evidence="2" id="KW-0145">Chemotaxis</keyword>
<dbReference type="PROSITE" id="PS50885">
    <property type="entry name" value="HAMP"/>
    <property type="match status" value="1"/>
</dbReference>
<dbReference type="InterPro" id="IPR051310">
    <property type="entry name" value="MCP_chemotaxis"/>
</dbReference>
<evidence type="ECO:0000259" key="5">
    <source>
        <dbReference type="PROSITE" id="PS50111"/>
    </source>
</evidence>
<keyword evidence="8" id="KW-1185">Reference proteome</keyword>
<dbReference type="PRINTS" id="PR00260">
    <property type="entry name" value="CHEMTRNSDUCR"/>
</dbReference>
<dbReference type="FunFam" id="1.10.287.950:FF:000001">
    <property type="entry name" value="Methyl-accepting chemotaxis sensory transducer"/>
    <property type="match status" value="1"/>
</dbReference>
<evidence type="ECO:0000256" key="3">
    <source>
        <dbReference type="ARBA" id="ARBA00029447"/>
    </source>
</evidence>
<dbReference type="InterPro" id="IPR004090">
    <property type="entry name" value="Chemotax_Me-accpt_rcpt"/>
</dbReference>
<dbReference type="GO" id="GO:0004888">
    <property type="term" value="F:transmembrane signaling receptor activity"/>
    <property type="evidence" value="ECO:0007669"/>
    <property type="project" value="InterPro"/>
</dbReference>
<dbReference type="InterPro" id="IPR039379">
    <property type="entry name" value="Protoglobin_sensor_dom"/>
</dbReference>
<evidence type="ECO:0000313" key="7">
    <source>
        <dbReference type="EMBL" id="NNU80672.1"/>
    </source>
</evidence>
<dbReference type="AlphaFoldDB" id="A0A849L377"/>
<dbReference type="InterPro" id="IPR044398">
    <property type="entry name" value="Globin-sensor_dom"/>
</dbReference>
<comment type="caution">
    <text evidence="7">The sequence shown here is derived from an EMBL/GenBank/DDBJ whole genome shotgun (WGS) entry which is preliminary data.</text>
</comment>
<protein>
    <submittedName>
        <fullName evidence="7">Globin-coupled sensor protein</fullName>
    </submittedName>
</protein>
<evidence type="ECO:0000313" key="8">
    <source>
        <dbReference type="Proteomes" id="UP000572377"/>
    </source>
</evidence>
<feature type="domain" description="Methyl-accepting transducer" evidence="5">
    <location>
        <begin position="253"/>
        <end position="482"/>
    </location>
</feature>
<keyword evidence="4" id="KW-0807">Transducer</keyword>
<dbReference type="GO" id="GO:0019825">
    <property type="term" value="F:oxygen binding"/>
    <property type="evidence" value="ECO:0007669"/>
    <property type="project" value="InterPro"/>
</dbReference>
<dbReference type="InterPro" id="IPR009050">
    <property type="entry name" value="Globin-like_sf"/>
</dbReference>
<evidence type="ECO:0000259" key="6">
    <source>
        <dbReference type="PROSITE" id="PS50885"/>
    </source>
</evidence>
<dbReference type="SUPFAM" id="SSF46458">
    <property type="entry name" value="Globin-like"/>
    <property type="match status" value="1"/>
</dbReference>
<evidence type="ECO:0000256" key="2">
    <source>
        <dbReference type="ARBA" id="ARBA00022500"/>
    </source>
</evidence>
<feature type="domain" description="HAMP" evidence="6">
    <location>
        <begin position="196"/>
        <end position="248"/>
    </location>
</feature>
<dbReference type="PROSITE" id="PS50111">
    <property type="entry name" value="CHEMOTAXIS_TRANSDUC_2"/>
    <property type="match status" value="1"/>
</dbReference>
<dbReference type="SMART" id="SM00283">
    <property type="entry name" value="MA"/>
    <property type="match status" value="1"/>
</dbReference>
<evidence type="ECO:0000256" key="4">
    <source>
        <dbReference type="PROSITE-ProRule" id="PRU00284"/>
    </source>
</evidence>
<dbReference type="Gene3D" id="1.10.490.10">
    <property type="entry name" value="Globins"/>
    <property type="match status" value="1"/>
</dbReference>
<proteinExistence type="inferred from homology"/>
<accession>A0A849L377</accession>
<dbReference type="Pfam" id="PF00015">
    <property type="entry name" value="MCPsignal"/>
    <property type="match status" value="1"/>
</dbReference>
<dbReference type="PANTHER" id="PTHR43531:SF11">
    <property type="entry name" value="METHYL-ACCEPTING CHEMOTAXIS PROTEIN 3"/>
    <property type="match status" value="1"/>
</dbReference>
<dbReference type="InterPro" id="IPR003660">
    <property type="entry name" value="HAMP_dom"/>
</dbReference>
<comment type="similarity">
    <text evidence="3">Belongs to the methyl-accepting chemotaxis (MCP) protein family.</text>
</comment>
<dbReference type="Pfam" id="PF11563">
    <property type="entry name" value="Protoglobin"/>
    <property type="match status" value="1"/>
</dbReference>
<dbReference type="PANTHER" id="PTHR43531">
    <property type="entry name" value="PROTEIN ICFG"/>
    <property type="match status" value="1"/>
</dbReference>
<dbReference type="GO" id="GO:0016020">
    <property type="term" value="C:membrane"/>
    <property type="evidence" value="ECO:0007669"/>
    <property type="project" value="UniProtKB-SubCell"/>
</dbReference>
<dbReference type="Gene3D" id="1.10.287.950">
    <property type="entry name" value="Methyl-accepting chemotaxis protein"/>
    <property type="match status" value="1"/>
</dbReference>
<dbReference type="SUPFAM" id="SSF58104">
    <property type="entry name" value="Methyl-accepting chemotaxis protein (MCP) signaling domain"/>
    <property type="match status" value="1"/>
</dbReference>
<dbReference type="InterPro" id="IPR004089">
    <property type="entry name" value="MCPsignal_dom"/>
</dbReference>
<dbReference type="GO" id="GO:0006935">
    <property type="term" value="P:chemotaxis"/>
    <property type="evidence" value="ECO:0007669"/>
    <property type="project" value="UniProtKB-KW"/>
</dbReference>
<name>A0A849L377_9RHOB</name>
<reference evidence="7 8" key="1">
    <citation type="submission" date="2020-05" db="EMBL/GenBank/DDBJ databases">
        <title>Gimesia benthica sp. nov., a novel planctomycete isolated from a deep-sea water sample of the Northwest Indian Ocean.</title>
        <authorList>
            <person name="Wang J."/>
            <person name="Ruan C."/>
            <person name="Song L."/>
            <person name="Zhu Y."/>
            <person name="Li A."/>
            <person name="Zheng X."/>
            <person name="Wang L."/>
            <person name="Lu Z."/>
            <person name="Huang Y."/>
            <person name="Du W."/>
            <person name="Zhou Y."/>
            <person name="Huang L."/>
            <person name="Dai X."/>
        </authorList>
    </citation>
    <scope>NUCLEOTIDE SEQUENCE [LARGE SCALE GENOMIC DNA]</scope>
    <source>
        <strain evidence="7 8">YYQ-30</strain>
    </source>
</reference>
<evidence type="ECO:0000256" key="1">
    <source>
        <dbReference type="ARBA" id="ARBA00004370"/>
    </source>
</evidence>
<dbReference type="EMBL" id="JABFBC010000001">
    <property type="protein sequence ID" value="NNU80672.1"/>
    <property type="molecule type" value="Genomic_DNA"/>
</dbReference>
<dbReference type="GO" id="GO:0007165">
    <property type="term" value="P:signal transduction"/>
    <property type="evidence" value="ECO:0007669"/>
    <property type="project" value="UniProtKB-KW"/>
</dbReference>
<gene>
    <name evidence="7" type="ORF">HMH01_09510</name>
</gene>
<dbReference type="CDD" id="cd01068">
    <property type="entry name" value="globin_sensor"/>
    <property type="match status" value="1"/>
</dbReference>
<dbReference type="CDD" id="cd11386">
    <property type="entry name" value="MCP_signal"/>
    <property type="match status" value="1"/>
</dbReference>
<dbReference type="RefSeq" id="WP_171324634.1">
    <property type="nucleotide sequence ID" value="NZ_JABFBC010000001.1"/>
</dbReference>
<dbReference type="InterPro" id="IPR012292">
    <property type="entry name" value="Globin/Proto"/>
</dbReference>
<organism evidence="7 8">
    <name type="scientific">Halovulum dunhuangense</name>
    <dbReference type="NCBI Taxonomy" id="1505036"/>
    <lineage>
        <taxon>Bacteria</taxon>
        <taxon>Pseudomonadati</taxon>
        <taxon>Pseudomonadota</taxon>
        <taxon>Alphaproteobacteria</taxon>
        <taxon>Rhodobacterales</taxon>
        <taxon>Paracoccaceae</taxon>
        <taxon>Halovulum</taxon>
    </lineage>
</organism>
<comment type="subcellular location">
    <subcellularLocation>
        <location evidence="1">Membrane</location>
    </subcellularLocation>
</comment>
<sequence>MDLRGQDVDGKDNRIQDQLDFIGMDAPARERLAALKPRIGEIMGPALETFYARLATRPDLEGKFASPGRIAHARDRQREHWLMMAEANFDAHYEKAVGRVGQIHASIGLEPDKYLAGYAVVLEDLVRQMIDRAQADGVPQGWFRRGPGPDLNELREDVAVLIRAAFLDAGMGISEYLSRLELARADIAAQKAQQDKQIADGIAAIELVVEGLAANDLGVRMPEDAPCQFGAIAVKLNQALGGLSLAISTVTRGADAIGAAAQRITDGTNRLSDRTAQQAASLEESSAALHQLTESVGSTASVAGEAARLVVAMREETDGSGQVVSEASAAMREIENGSSEIVKIVTLIDEIAFQTNLLALNASVEAARAGDAGRGFAVVAHEVRGLAQRCADAAGTIKALVQSSDQQVRSGVALVERTRAALNGIAGHVKGVTEIVGNISHAAREQAMGLQEINQAVTQMDGLTQQNAGMVDETNAEIQGLQRDAERLVKALSVFSYAAPQVEAPRRALAG</sequence>
<dbReference type="Proteomes" id="UP000572377">
    <property type="component" value="Unassembled WGS sequence"/>
</dbReference>
<dbReference type="GO" id="GO:0020037">
    <property type="term" value="F:heme binding"/>
    <property type="evidence" value="ECO:0007669"/>
    <property type="project" value="InterPro"/>
</dbReference>